<accession>A0ABU8JKP9</accession>
<keyword evidence="2" id="KW-1185">Reference proteome</keyword>
<dbReference type="RefSeq" id="WP_264085368.1">
    <property type="nucleotide sequence ID" value="NZ_CP161827.1"/>
</dbReference>
<reference evidence="1 2" key="1">
    <citation type="submission" date="2024-03" db="EMBL/GenBank/DDBJ databases">
        <title>Analysis of soft rot Pectobacteriaceae population diversity in US potato growing regions between 2016 and 2022.</title>
        <authorList>
            <person name="Ma X."/>
            <person name="Zhang X."/>
            <person name="Stodghill P."/>
            <person name="Rioux R."/>
            <person name="Babler B."/>
            <person name="Shrestha S."/>
            <person name="Babler B."/>
            <person name="Rivedal H."/>
            <person name="Frost K."/>
            <person name="Hao J."/>
            <person name="Secor G."/>
            <person name="Swingle B."/>
        </authorList>
    </citation>
    <scope>NUCLEOTIDE SEQUENCE [LARGE SCALE GENOMIC DNA]</scope>
    <source>
        <strain evidence="1 2">SR64</strain>
    </source>
</reference>
<evidence type="ECO:0000313" key="1">
    <source>
        <dbReference type="EMBL" id="MEI7063346.1"/>
    </source>
</evidence>
<evidence type="ECO:0000313" key="2">
    <source>
        <dbReference type="Proteomes" id="UP001359469"/>
    </source>
</evidence>
<gene>
    <name evidence="1" type="ORF">WCU84_06665</name>
</gene>
<name>A0ABU8JKP9_DICCH</name>
<sequence length="42" mass="4591">MVKAPEEAKIFFTVAQDAAAPYIVAGKWNSRLSSKQNASLHD</sequence>
<comment type="caution">
    <text evidence="1">The sequence shown here is derived from an EMBL/GenBank/DDBJ whole genome shotgun (WGS) entry which is preliminary data.</text>
</comment>
<dbReference type="Proteomes" id="UP001359469">
    <property type="component" value="Unassembled WGS sequence"/>
</dbReference>
<protein>
    <submittedName>
        <fullName evidence="1">Uncharacterized protein</fullName>
    </submittedName>
</protein>
<organism evidence="1 2">
    <name type="scientific">Dickeya chrysanthemi</name>
    <name type="common">Pectobacterium chrysanthemi</name>
    <name type="synonym">Erwinia chrysanthemi</name>
    <dbReference type="NCBI Taxonomy" id="556"/>
    <lineage>
        <taxon>Bacteria</taxon>
        <taxon>Pseudomonadati</taxon>
        <taxon>Pseudomonadota</taxon>
        <taxon>Gammaproteobacteria</taxon>
        <taxon>Enterobacterales</taxon>
        <taxon>Pectobacteriaceae</taxon>
        <taxon>Dickeya</taxon>
    </lineage>
</organism>
<proteinExistence type="predicted"/>
<dbReference type="EMBL" id="JBBBOO010000003">
    <property type="protein sequence ID" value="MEI7063346.1"/>
    <property type="molecule type" value="Genomic_DNA"/>
</dbReference>